<dbReference type="SUPFAM" id="SSF51569">
    <property type="entry name" value="Aldolase"/>
    <property type="match status" value="1"/>
</dbReference>
<dbReference type="InterPro" id="IPR051690">
    <property type="entry name" value="PseI-like"/>
</dbReference>
<dbReference type="InterPro" id="IPR020030">
    <property type="entry name" value="Pseudaminic_synth_PseI"/>
</dbReference>
<dbReference type="Proteomes" id="UP000012099">
    <property type="component" value="Unassembled WGS sequence"/>
</dbReference>
<organism evidence="2 3">
    <name type="scientific">Leptospira noguchii str. 2007001578</name>
    <dbReference type="NCBI Taxonomy" id="1049974"/>
    <lineage>
        <taxon>Bacteria</taxon>
        <taxon>Pseudomonadati</taxon>
        <taxon>Spirochaetota</taxon>
        <taxon>Spirochaetia</taxon>
        <taxon>Leptospirales</taxon>
        <taxon>Leptospiraceae</taxon>
        <taxon>Leptospira</taxon>
    </lineage>
</organism>
<dbReference type="Pfam" id="PF03102">
    <property type="entry name" value="NeuB"/>
    <property type="match status" value="1"/>
</dbReference>
<dbReference type="SUPFAM" id="SSF51269">
    <property type="entry name" value="AFP III-like domain"/>
    <property type="match status" value="1"/>
</dbReference>
<dbReference type="CDD" id="cd11615">
    <property type="entry name" value="SAF_NeuB_like"/>
    <property type="match status" value="1"/>
</dbReference>
<dbReference type="Gene3D" id="3.90.1210.10">
    <property type="entry name" value="Antifreeze-like/N-acetylneuraminic acid synthase C-terminal domain"/>
    <property type="match status" value="1"/>
</dbReference>
<dbReference type="Pfam" id="PF08666">
    <property type="entry name" value="SAF"/>
    <property type="match status" value="1"/>
</dbReference>
<gene>
    <name evidence="2" type="primary">pseI</name>
    <name evidence="2" type="ORF">LEP1GSC035_1461</name>
</gene>
<dbReference type="NCBIfam" id="TIGR03586">
    <property type="entry name" value="PseI"/>
    <property type="match status" value="1"/>
</dbReference>
<dbReference type="InterPro" id="IPR013132">
    <property type="entry name" value="PseI/NeuA/B-like_N"/>
</dbReference>
<dbReference type="InterPro" id="IPR036732">
    <property type="entry name" value="AFP_Neu5c_C_sf"/>
</dbReference>
<keyword evidence="3" id="KW-1185">Reference proteome</keyword>
<dbReference type="PANTHER" id="PTHR42966">
    <property type="entry name" value="N-ACETYLNEURAMINATE SYNTHASE"/>
    <property type="match status" value="1"/>
</dbReference>
<protein>
    <submittedName>
        <fullName evidence="2">Pseudaminic acid synthase</fullName>
        <ecNumber evidence="2">2.5.1.-</ecNumber>
    </submittedName>
</protein>
<feature type="domain" description="AFP-like" evidence="1">
    <location>
        <begin position="293"/>
        <end position="349"/>
    </location>
</feature>
<dbReference type="InterPro" id="IPR057736">
    <property type="entry name" value="SAF_PseI/NeuA/NeuB"/>
</dbReference>
<accession>A0ABP2TAH7</accession>
<dbReference type="EC" id="2.5.1.-" evidence="2"/>
<dbReference type="InterPro" id="IPR013974">
    <property type="entry name" value="SAF"/>
</dbReference>
<name>A0ABP2TAH7_9LEPT</name>
<reference evidence="2 3" key="1">
    <citation type="submission" date="2013-01" db="EMBL/GenBank/DDBJ databases">
        <authorList>
            <person name="Harkins D.M."/>
            <person name="Durkin A.S."/>
            <person name="Brinkac L.M."/>
            <person name="Haft D.H."/>
            <person name="Selengut J.D."/>
            <person name="Sanka R."/>
            <person name="DePew J."/>
            <person name="Purushe J."/>
            <person name="Whelen A.C."/>
            <person name="Vinetz J.M."/>
            <person name="Sutton G.G."/>
            <person name="Nierman W.C."/>
            <person name="Fouts D.E."/>
        </authorList>
    </citation>
    <scope>NUCLEOTIDE SEQUENCE [LARGE SCALE GENOMIC DNA]</scope>
    <source>
        <strain evidence="2 3">2007001578</strain>
    </source>
</reference>
<dbReference type="EMBL" id="AHMH02000057">
    <property type="protein sequence ID" value="EMN01256.1"/>
    <property type="molecule type" value="Genomic_DNA"/>
</dbReference>
<dbReference type="InterPro" id="IPR006190">
    <property type="entry name" value="SAF_AFP_Neu5Ac"/>
</dbReference>
<dbReference type="Gene3D" id="3.20.20.70">
    <property type="entry name" value="Aldolase class I"/>
    <property type="match status" value="1"/>
</dbReference>
<dbReference type="RefSeq" id="WP_004428896.1">
    <property type="nucleotide sequence ID" value="NZ_AHMH02000057.1"/>
</dbReference>
<dbReference type="PROSITE" id="PS50844">
    <property type="entry name" value="AFP_LIKE"/>
    <property type="match status" value="1"/>
</dbReference>
<dbReference type="InterPro" id="IPR013785">
    <property type="entry name" value="Aldolase_TIM"/>
</dbReference>
<dbReference type="SMART" id="SM00858">
    <property type="entry name" value="SAF"/>
    <property type="match status" value="1"/>
</dbReference>
<comment type="caution">
    <text evidence="2">The sequence shown here is derived from an EMBL/GenBank/DDBJ whole genome shotgun (WGS) entry which is preliminary data.</text>
</comment>
<keyword evidence="2" id="KW-0808">Transferase</keyword>
<dbReference type="PANTHER" id="PTHR42966:SF2">
    <property type="entry name" value="PSEUDAMINIC ACID SYNTHASE"/>
    <property type="match status" value="1"/>
</dbReference>
<dbReference type="GO" id="GO:0016740">
    <property type="term" value="F:transferase activity"/>
    <property type="evidence" value="ECO:0007669"/>
    <property type="project" value="UniProtKB-KW"/>
</dbReference>
<evidence type="ECO:0000313" key="2">
    <source>
        <dbReference type="EMBL" id="EMN01256.1"/>
    </source>
</evidence>
<evidence type="ECO:0000259" key="1">
    <source>
        <dbReference type="PROSITE" id="PS50844"/>
    </source>
</evidence>
<proteinExistence type="predicted"/>
<evidence type="ECO:0000313" key="3">
    <source>
        <dbReference type="Proteomes" id="UP000012099"/>
    </source>
</evidence>
<sequence length="349" mass="38679">MKHFKIEDRIIGEGNPVFIIAELSANHGGKIETAIESIHKIKSTGADAVKVQTFKPEGTTIDCDNDYFRIKSGTQWDNRNLFELYSEAYMPWEWQPKLKKVAKDLGLIFFSSVTSQESTDFMESIGCPVYKIASFEITDIPLIKYVASKGKPVILSKGIATLSDLDDAVKACREVGNNQIAVLQCTSAYPSPIEESNLKTISNIEETFSVISGLSDHTLGIISPIVAVSLGAKIIEKHFISDKSIGGPDSSFSLNTEEFSEMVRTIRVAEKTIGKVSYELSEKTIKSRDFARSLFVITDIKKGDEFSNTNVKAIRPGYGLHPKFLQEVIGKKASRDIERGTPVQWNLLV</sequence>